<accession>A0ABT9PZM0</accession>
<name>A0ABT9PZM0_9HYPH</name>
<organism evidence="1 2">
    <name type="scientific">Neorhizobium huautlense</name>
    <dbReference type="NCBI Taxonomy" id="67774"/>
    <lineage>
        <taxon>Bacteria</taxon>
        <taxon>Pseudomonadati</taxon>
        <taxon>Pseudomonadota</taxon>
        <taxon>Alphaproteobacteria</taxon>
        <taxon>Hyphomicrobiales</taxon>
        <taxon>Rhizobiaceae</taxon>
        <taxon>Rhizobium/Agrobacterium group</taxon>
        <taxon>Neorhizobium</taxon>
    </lineage>
</organism>
<sequence>MNIPARTAKIFEGIATRPQMFRLFGRHDQRPDRWKTDAAPMYSGEWFEVDEALYDYMLNILPPLWMRGPIFALREFLTGSITSVFFALRIDGKTRYFHGYCDLSAEVPSRRRGRRSSSARRSLSAP</sequence>
<protein>
    <recommendedName>
        <fullName evidence="3">DUF1419 domain-containing protein</fullName>
    </recommendedName>
</protein>
<evidence type="ECO:0000313" key="1">
    <source>
        <dbReference type="EMBL" id="MDP9839887.1"/>
    </source>
</evidence>
<keyword evidence="2" id="KW-1185">Reference proteome</keyword>
<proteinExistence type="predicted"/>
<evidence type="ECO:0008006" key="3">
    <source>
        <dbReference type="Google" id="ProtNLM"/>
    </source>
</evidence>
<dbReference type="Proteomes" id="UP001241472">
    <property type="component" value="Unassembled WGS sequence"/>
</dbReference>
<gene>
    <name evidence="1" type="ORF">J2T09_004667</name>
</gene>
<evidence type="ECO:0000313" key="2">
    <source>
        <dbReference type="Proteomes" id="UP001241472"/>
    </source>
</evidence>
<dbReference type="EMBL" id="JAUSRF010000020">
    <property type="protein sequence ID" value="MDP9839887.1"/>
    <property type="molecule type" value="Genomic_DNA"/>
</dbReference>
<reference evidence="1 2" key="1">
    <citation type="submission" date="2023-07" db="EMBL/GenBank/DDBJ databases">
        <title>Sorghum-associated microbial communities from plants grown in Nebraska, USA.</title>
        <authorList>
            <person name="Schachtman D."/>
        </authorList>
    </citation>
    <scope>NUCLEOTIDE SEQUENCE [LARGE SCALE GENOMIC DNA]</scope>
    <source>
        <strain evidence="1 2">DS1307</strain>
    </source>
</reference>
<comment type="caution">
    <text evidence="1">The sequence shown here is derived from an EMBL/GenBank/DDBJ whole genome shotgun (WGS) entry which is preliminary data.</text>
</comment>
<dbReference type="Pfam" id="PF07215">
    <property type="entry name" value="DUF1419"/>
    <property type="match status" value="1"/>
</dbReference>
<dbReference type="InterPro" id="IPR009862">
    <property type="entry name" value="DUF1419"/>
</dbReference>